<protein>
    <recommendedName>
        <fullName evidence="1">STAS domain-containing protein</fullName>
    </recommendedName>
</protein>
<dbReference type="InterPro" id="IPR002645">
    <property type="entry name" value="STAS_dom"/>
</dbReference>
<dbReference type="CDD" id="cd07043">
    <property type="entry name" value="STAS_anti-anti-sigma_factors"/>
    <property type="match status" value="1"/>
</dbReference>
<dbReference type="PANTHER" id="PTHR33495">
    <property type="entry name" value="ANTI-SIGMA FACTOR ANTAGONIST TM_1081-RELATED-RELATED"/>
    <property type="match status" value="1"/>
</dbReference>
<name>A0A7U4QIZ5_DESA2</name>
<dbReference type="GO" id="GO:0043856">
    <property type="term" value="F:anti-sigma factor antagonist activity"/>
    <property type="evidence" value="ECO:0007669"/>
    <property type="project" value="TreeGrafter"/>
</dbReference>
<accession>A0A7U4QIZ5</accession>
<feature type="domain" description="STAS" evidence="1">
    <location>
        <begin position="10"/>
        <end position="92"/>
    </location>
</feature>
<dbReference type="EMBL" id="CP013015">
    <property type="protein sequence ID" value="AMM40238.1"/>
    <property type="molecule type" value="Genomic_DNA"/>
</dbReference>
<evidence type="ECO:0000259" key="1">
    <source>
        <dbReference type="PROSITE" id="PS50801"/>
    </source>
</evidence>
<dbReference type="AlphaFoldDB" id="A0A7U4QIZ5"/>
<sequence>MFDVNVEEGVYKFSGEIDIYDLEDFHQILTELFPKEAIILDFGDVRSMDTAALQLLISFKKSLPKERKFKIAHFHPALEKMLTISGLSRYLN</sequence>
<dbReference type="KEGG" id="daw:HS1_000432"/>
<dbReference type="Proteomes" id="UP000070560">
    <property type="component" value="Chromosome"/>
</dbReference>
<dbReference type="Gene3D" id="3.30.750.24">
    <property type="entry name" value="STAS domain"/>
    <property type="match status" value="1"/>
</dbReference>
<organism evidence="2 3">
    <name type="scientific">Desulfofervidus auxilii</name>
    <dbReference type="NCBI Taxonomy" id="1621989"/>
    <lineage>
        <taxon>Bacteria</taxon>
        <taxon>Pseudomonadati</taxon>
        <taxon>Thermodesulfobacteriota</taxon>
        <taxon>Candidatus Desulfofervidia</taxon>
        <taxon>Candidatus Desulfofervidales</taxon>
        <taxon>Candidatus Desulfofervidaceae</taxon>
        <taxon>Candidatus Desulfofervidus</taxon>
    </lineage>
</organism>
<dbReference type="Pfam" id="PF01740">
    <property type="entry name" value="STAS"/>
    <property type="match status" value="1"/>
</dbReference>
<evidence type="ECO:0000313" key="3">
    <source>
        <dbReference type="Proteomes" id="UP000070560"/>
    </source>
</evidence>
<reference evidence="2 3" key="1">
    <citation type="submission" date="2015-10" db="EMBL/GenBank/DDBJ databases">
        <title>Candidatus Desulfofervidus auxilii, a hydrogenotrophic sulfate-reducing bacterium involved in the thermophilic anaerobic oxidation of methane.</title>
        <authorList>
            <person name="Krukenberg V."/>
            <person name="Richter M."/>
            <person name="Wegener G."/>
        </authorList>
    </citation>
    <scope>NUCLEOTIDE SEQUENCE [LARGE SCALE GENOMIC DNA]</scope>
    <source>
        <strain evidence="2 3">HS1</strain>
    </source>
</reference>
<gene>
    <name evidence="2" type="ORF">HS1_000432</name>
</gene>
<evidence type="ECO:0000313" key="2">
    <source>
        <dbReference type="EMBL" id="AMM40238.1"/>
    </source>
</evidence>
<dbReference type="InterPro" id="IPR036513">
    <property type="entry name" value="STAS_dom_sf"/>
</dbReference>
<dbReference type="RefSeq" id="WP_216638268.1">
    <property type="nucleotide sequence ID" value="NZ_CP013015.1"/>
</dbReference>
<proteinExistence type="predicted"/>
<dbReference type="SUPFAM" id="SSF52091">
    <property type="entry name" value="SpoIIaa-like"/>
    <property type="match status" value="1"/>
</dbReference>
<keyword evidence="3" id="KW-1185">Reference proteome</keyword>
<dbReference type="PROSITE" id="PS50801">
    <property type="entry name" value="STAS"/>
    <property type="match status" value="1"/>
</dbReference>